<dbReference type="PANTHER" id="PTHR11562">
    <property type="entry name" value="CATION EFFLUX PROTEIN/ ZINC TRANSPORTER"/>
    <property type="match status" value="1"/>
</dbReference>
<evidence type="ECO:0000313" key="8">
    <source>
        <dbReference type="EMBL" id="KFB09619.1"/>
    </source>
</evidence>
<evidence type="ECO:0000256" key="5">
    <source>
        <dbReference type="ARBA" id="ARBA00023136"/>
    </source>
</evidence>
<keyword evidence="5 6" id="KW-0472">Membrane</keyword>
<dbReference type="OrthoDB" id="9799649at2"/>
<evidence type="ECO:0000256" key="1">
    <source>
        <dbReference type="ARBA" id="ARBA00004141"/>
    </source>
</evidence>
<reference evidence="8" key="1">
    <citation type="submission" date="2014-05" db="EMBL/GenBank/DDBJ databases">
        <title>Draft Genome Sequence of Nitratireductor basaltis Strain UMTGB225, A Marine Bacterium Isolated from Green Barrel Tunicate.</title>
        <authorList>
            <person name="Gan H.Y."/>
        </authorList>
    </citation>
    <scope>NUCLEOTIDE SEQUENCE [LARGE SCALE GENOMIC DNA]</scope>
    <source>
        <strain evidence="8">UMTGB225</strain>
    </source>
</reference>
<dbReference type="GO" id="GO:0005886">
    <property type="term" value="C:plasma membrane"/>
    <property type="evidence" value="ECO:0007669"/>
    <property type="project" value="TreeGrafter"/>
</dbReference>
<proteinExistence type="predicted"/>
<dbReference type="Gene3D" id="1.20.1510.10">
    <property type="entry name" value="Cation efflux protein transmembrane domain"/>
    <property type="match status" value="1"/>
</dbReference>
<comment type="caution">
    <text evidence="8">The sequence shown here is derived from an EMBL/GenBank/DDBJ whole genome shotgun (WGS) entry which is preliminary data.</text>
</comment>
<sequence length="206" mass="21821">MTKELPKDPDERQRGTLWTVLLLNAAIAIGFFATGALGDSSALIANGLDNTSDSFVYAISLFALSRSDRWKRGAANVSGGLLLIFAAGILIDAVRRYYTGSEPLGPLMISMALIAAVVNGICIWLLGRLEEPDVNVRAANTFSLNDFISNGGILVAGGLVWWLGSNWPDLVVGIAVAGVAAWGGIGILRDAHGEHHKAVHQDDAKI</sequence>
<dbReference type="STRING" id="472175.EL18_00635"/>
<dbReference type="RefSeq" id="WP_051913717.1">
    <property type="nucleotide sequence ID" value="NZ_JMQM01000001.1"/>
</dbReference>
<dbReference type="SUPFAM" id="SSF161111">
    <property type="entry name" value="Cation efflux protein transmembrane domain-like"/>
    <property type="match status" value="1"/>
</dbReference>
<dbReference type="PATRIC" id="fig|472175.3.peg.653"/>
<name>A0A084U9I3_9HYPH</name>
<keyword evidence="3" id="KW-0406">Ion transport</keyword>
<dbReference type="EMBL" id="JMQM01000001">
    <property type="protein sequence ID" value="KFB09619.1"/>
    <property type="molecule type" value="Genomic_DNA"/>
</dbReference>
<comment type="subcellular location">
    <subcellularLocation>
        <location evidence="1">Membrane</location>
        <topology evidence="1">Multi-pass membrane protein</topology>
    </subcellularLocation>
</comment>
<dbReference type="InterPro" id="IPR050681">
    <property type="entry name" value="CDF/SLC30A"/>
</dbReference>
<evidence type="ECO:0000256" key="4">
    <source>
        <dbReference type="ARBA" id="ARBA00022989"/>
    </source>
</evidence>
<feature type="transmembrane region" description="Helical" evidence="6">
    <location>
        <begin position="16"/>
        <end position="37"/>
    </location>
</feature>
<keyword evidence="3" id="KW-0862">Zinc</keyword>
<dbReference type="InterPro" id="IPR027469">
    <property type="entry name" value="Cation_efflux_TMD_sf"/>
</dbReference>
<evidence type="ECO:0000256" key="3">
    <source>
        <dbReference type="ARBA" id="ARBA00022906"/>
    </source>
</evidence>
<dbReference type="InterPro" id="IPR058533">
    <property type="entry name" value="Cation_efflux_TM"/>
</dbReference>
<dbReference type="Proteomes" id="UP000053675">
    <property type="component" value="Unassembled WGS sequence"/>
</dbReference>
<feature type="transmembrane region" description="Helical" evidence="6">
    <location>
        <begin position="147"/>
        <end position="164"/>
    </location>
</feature>
<feature type="transmembrane region" description="Helical" evidence="6">
    <location>
        <begin position="170"/>
        <end position="188"/>
    </location>
</feature>
<protein>
    <submittedName>
        <fullName evidence="8">Cation efflux protein</fullName>
    </submittedName>
</protein>
<feature type="transmembrane region" description="Helical" evidence="6">
    <location>
        <begin position="76"/>
        <end position="98"/>
    </location>
</feature>
<evidence type="ECO:0000256" key="2">
    <source>
        <dbReference type="ARBA" id="ARBA00022692"/>
    </source>
</evidence>
<dbReference type="GO" id="GO:0005385">
    <property type="term" value="F:zinc ion transmembrane transporter activity"/>
    <property type="evidence" value="ECO:0007669"/>
    <property type="project" value="TreeGrafter"/>
</dbReference>
<evidence type="ECO:0000313" key="9">
    <source>
        <dbReference type="Proteomes" id="UP000053675"/>
    </source>
</evidence>
<accession>A0A084U9I3</accession>
<dbReference type="PANTHER" id="PTHR11562:SF17">
    <property type="entry name" value="RE54080P-RELATED"/>
    <property type="match status" value="1"/>
</dbReference>
<keyword evidence="3" id="KW-0864">Zinc transport</keyword>
<keyword evidence="3" id="KW-0813">Transport</keyword>
<dbReference type="eggNOG" id="COG1230">
    <property type="taxonomic scope" value="Bacteria"/>
</dbReference>
<gene>
    <name evidence="8" type="ORF">EL18_00635</name>
</gene>
<evidence type="ECO:0000259" key="7">
    <source>
        <dbReference type="Pfam" id="PF01545"/>
    </source>
</evidence>
<dbReference type="AlphaFoldDB" id="A0A084U9I3"/>
<keyword evidence="9" id="KW-1185">Reference proteome</keyword>
<dbReference type="Pfam" id="PF01545">
    <property type="entry name" value="Cation_efflux"/>
    <property type="match status" value="1"/>
</dbReference>
<organism evidence="8 9">
    <name type="scientific">Nitratireductor basaltis</name>
    <dbReference type="NCBI Taxonomy" id="472175"/>
    <lineage>
        <taxon>Bacteria</taxon>
        <taxon>Pseudomonadati</taxon>
        <taxon>Pseudomonadota</taxon>
        <taxon>Alphaproteobacteria</taxon>
        <taxon>Hyphomicrobiales</taxon>
        <taxon>Phyllobacteriaceae</taxon>
        <taxon>Nitratireductor</taxon>
    </lineage>
</organism>
<feature type="transmembrane region" description="Helical" evidence="6">
    <location>
        <begin position="104"/>
        <end position="126"/>
    </location>
</feature>
<evidence type="ECO:0000256" key="6">
    <source>
        <dbReference type="SAM" id="Phobius"/>
    </source>
</evidence>
<feature type="domain" description="Cation efflux protein transmembrane" evidence="7">
    <location>
        <begin position="18"/>
        <end position="191"/>
    </location>
</feature>
<keyword evidence="4 6" id="KW-1133">Transmembrane helix</keyword>
<keyword evidence="2 6" id="KW-0812">Transmembrane</keyword>